<dbReference type="RefSeq" id="WP_169660539.1">
    <property type="nucleotide sequence ID" value="NZ_JABANE010000153.1"/>
</dbReference>
<dbReference type="PANTHER" id="PTHR43162">
    <property type="match status" value="1"/>
</dbReference>
<feature type="domain" description="NmrA-like" evidence="1">
    <location>
        <begin position="50"/>
        <end position="196"/>
    </location>
</feature>
<dbReference type="Gene3D" id="3.40.50.720">
    <property type="entry name" value="NAD(P)-binding Rossmann-like Domain"/>
    <property type="match status" value="1"/>
</dbReference>
<dbReference type="Gene3D" id="3.90.25.10">
    <property type="entry name" value="UDP-galactose 4-epimerase, domain 1"/>
    <property type="match status" value="1"/>
</dbReference>
<organism evidence="2 3">
    <name type="scientific">Flammeovirga aprica JL-4</name>
    <dbReference type="NCBI Taxonomy" id="694437"/>
    <lineage>
        <taxon>Bacteria</taxon>
        <taxon>Pseudomonadati</taxon>
        <taxon>Bacteroidota</taxon>
        <taxon>Cytophagia</taxon>
        <taxon>Cytophagales</taxon>
        <taxon>Flammeovirgaceae</taxon>
        <taxon>Flammeovirga</taxon>
    </lineage>
</organism>
<sequence>MKKKVLITGLNSIIGIEVFRYLSRCTQTQIVVGQRHVPSLPIQDADYRYLDFNDGSTFQEALIGIDTVFLVIPRGIPNIEYSFGTFLSACKAAGVSQVIFSSVYRGKYSFILPHHKVEKLVRKSGIDHIIVQATYFMQNLTTFFKKEIQEDQKIAIPHLSRKVNWIDARNAGDAIVNLIYQFDQYKNQTIPLMGNENKNFMEITAKLTASLPKDVIYNATFKEFISSLKRKGLRYREIGVLLLFMVLEKLDPKLEIYPNYEKITGKKPTRLIEFIMRHLHDLEPSSN</sequence>
<evidence type="ECO:0000313" key="2">
    <source>
        <dbReference type="EMBL" id="NME72346.1"/>
    </source>
</evidence>
<protein>
    <submittedName>
        <fullName evidence="2">NmrA family NAD(P)-binding protein</fullName>
    </submittedName>
</protein>
<evidence type="ECO:0000313" key="3">
    <source>
        <dbReference type="Proteomes" id="UP000576082"/>
    </source>
</evidence>
<name>A0A7X9S0V5_9BACT</name>
<dbReference type="Proteomes" id="UP000576082">
    <property type="component" value="Unassembled WGS sequence"/>
</dbReference>
<dbReference type="AlphaFoldDB" id="A0A7X9S0V5"/>
<dbReference type="Pfam" id="PF05368">
    <property type="entry name" value="NmrA"/>
    <property type="match status" value="1"/>
</dbReference>
<dbReference type="InterPro" id="IPR036291">
    <property type="entry name" value="NAD(P)-bd_dom_sf"/>
</dbReference>
<reference evidence="2 3" key="1">
    <citation type="submission" date="2020-04" db="EMBL/GenBank/DDBJ databases">
        <title>Flammeovirga sp. SR4, a novel species isolated from seawater.</title>
        <authorList>
            <person name="Wang X."/>
        </authorList>
    </citation>
    <scope>NUCLEOTIDE SEQUENCE [LARGE SCALE GENOMIC DNA]</scope>
    <source>
        <strain evidence="2 3">ATCC 23126</strain>
    </source>
</reference>
<dbReference type="InterPro" id="IPR051604">
    <property type="entry name" value="Ergot_Alk_Oxidoreductase"/>
</dbReference>
<gene>
    <name evidence="2" type="ORF">HHU12_30575</name>
</gene>
<evidence type="ECO:0000259" key="1">
    <source>
        <dbReference type="Pfam" id="PF05368"/>
    </source>
</evidence>
<dbReference type="PANTHER" id="PTHR43162:SF1">
    <property type="entry name" value="PRESTALK A DIFFERENTIATION PROTEIN A"/>
    <property type="match status" value="1"/>
</dbReference>
<keyword evidence="3" id="KW-1185">Reference proteome</keyword>
<accession>A0A7X9S0V5</accession>
<dbReference type="InterPro" id="IPR008030">
    <property type="entry name" value="NmrA-like"/>
</dbReference>
<proteinExistence type="predicted"/>
<comment type="caution">
    <text evidence="2">The sequence shown here is derived from an EMBL/GenBank/DDBJ whole genome shotgun (WGS) entry which is preliminary data.</text>
</comment>
<dbReference type="SUPFAM" id="SSF51735">
    <property type="entry name" value="NAD(P)-binding Rossmann-fold domains"/>
    <property type="match status" value="1"/>
</dbReference>
<dbReference type="EMBL" id="JABANE010000153">
    <property type="protein sequence ID" value="NME72346.1"/>
    <property type="molecule type" value="Genomic_DNA"/>
</dbReference>